<feature type="non-terminal residue" evidence="8">
    <location>
        <position position="1"/>
    </location>
</feature>
<dbReference type="GO" id="GO:0008083">
    <property type="term" value="F:growth factor activity"/>
    <property type="evidence" value="ECO:0007669"/>
    <property type="project" value="UniProtKB-KW"/>
</dbReference>
<dbReference type="SUPFAM" id="SSF57501">
    <property type="entry name" value="Cystine-knot cytokines"/>
    <property type="match status" value="1"/>
</dbReference>
<keyword evidence="5" id="KW-1015">Disulfide bond</keyword>
<evidence type="ECO:0000259" key="7">
    <source>
        <dbReference type="PROSITE" id="PS51362"/>
    </source>
</evidence>
<gene>
    <name evidence="8" type="ORF">OTU49_015316</name>
</gene>
<accession>A0AAW0YBI2</accession>
<dbReference type="AlphaFoldDB" id="A0AAW0YBI2"/>
<dbReference type="Gene3D" id="2.10.90.10">
    <property type="entry name" value="Cystine-knot cytokines"/>
    <property type="match status" value="1"/>
</dbReference>
<evidence type="ECO:0000256" key="4">
    <source>
        <dbReference type="ARBA" id="ARBA00023030"/>
    </source>
</evidence>
<comment type="caution">
    <text evidence="8">The sequence shown here is derived from an EMBL/GenBank/DDBJ whole genome shotgun (WGS) entry which is preliminary data.</text>
</comment>
<dbReference type="InterPro" id="IPR017948">
    <property type="entry name" value="TGFb_CS"/>
</dbReference>
<name>A0AAW0YBI2_CHEQU</name>
<dbReference type="PANTHER" id="PTHR11848">
    <property type="entry name" value="TGF-BETA FAMILY"/>
    <property type="match status" value="1"/>
</dbReference>
<evidence type="ECO:0000256" key="2">
    <source>
        <dbReference type="ARBA" id="ARBA00006656"/>
    </source>
</evidence>
<keyword evidence="4 6" id="KW-0339">Growth factor</keyword>
<reference evidence="8 9" key="1">
    <citation type="journal article" date="2024" name="BMC Genomics">
        <title>Genome assembly of redclaw crayfish (Cherax quadricarinatus) provides insights into its immune adaptation and hypoxia tolerance.</title>
        <authorList>
            <person name="Liu Z."/>
            <person name="Zheng J."/>
            <person name="Li H."/>
            <person name="Fang K."/>
            <person name="Wang S."/>
            <person name="He J."/>
            <person name="Zhou D."/>
            <person name="Weng S."/>
            <person name="Chi M."/>
            <person name="Gu Z."/>
            <person name="He J."/>
            <person name="Li F."/>
            <person name="Wang M."/>
        </authorList>
    </citation>
    <scope>NUCLEOTIDE SEQUENCE [LARGE SCALE GENOMIC DNA]</scope>
    <source>
        <strain evidence="8">ZL_2023a</strain>
    </source>
</reference>
<evidence type="ECO:0000256" key="1">
    <source>
        <dbReference type="ARBA" id="ARBA00004613"/>
    </source>
</evidence>
<dbReference type="InterPro" id="IPR001839">
    <property type="entry name" value="TGF-b_C"/>
</dbReference>
<dbReference type="PROSITE" id="PS00250">
    <property type="entry name" value="TGF_BETA_1"/>
    <property type="match status" value="1"/>
</dbReference>
<comment type="subcellular location">
    <subcellularLocation>
        <location evidence="1">Secreted</location>
    </subcellularLocation>
</comment>
<comment type="similarity">
    <text evidence="2 6">Belongs to the TGF-beta family.</text>
</comment>
<dbReference type="GO" id="GO:0005125">
    <property type="term" value="F:cytokine activity"/>
    <property type="evidence" value="ECO:0007669"/>
    <property type="project" value="TreeGrafter"/>
</dbReference>
<proteinExistence type="inferred from homology"/>
<sequence>VQVDLTHQVYRWMTGGKTQLELQVSCPTCQGRHYPVSTLPDHRPFIVVVTEPQVRKRRSSRECSSLWGGGCCRQSINVSVTEMGWQDWMIHPRSFTFYYCHGACAVSVQSANAPGTSRYSNTLQMLVLRERESWLRQALAPCCSPTSYTSMQVLFRSGTDRVEHMQIPDFLVQSCGCNG</sequence>
<organism evidence="8 9">
    <name type="scientific">Cherax quadricarinatus</name>
    <name type="common">Australian red claw crayfish</name>
    <dbReference type="NCBI Taxonomy" id="27406"/>
    <lineage>
        <taxon>Eukaryota</taxon>
        <taxon>Metazoa</taxon>
        <taxon>Ecdysozoa</taxon>
        <taxon>Arthropoda</taxon>
        <taxon>Crustacea</taxon>
        <taxon>Multicrustacea</taxon>
        <taxon>Malacostraca</taxon>
        <taxon>Eumalacostraca</taxon>
        <taxon>Eucarida</taxon>
        <taxon>Decapoda</taxon>
        <taxon>Pleocyemata</taxon>
        <taxon>Astacidea</taxon>
        <taxon>Parastacoidea</taxon>
        <taxon>Parastacidae</taxon>
        <taxon>Cherax</taxon>
    </lineage>
</organism>
<dbReference type="EMBL" id="JARKIK010000008">
    <property type="protein sequence ID" value="KAK8750219.1"/>
    <property type="molecule type" value="Genomic_DNA"/>
</dbReference>
<dbReference type="SMART" id="SM00204">
    <property type="entry name" value="TGFB"/>
    <property type="match status" value="1"/>
</dbReference>
<dbReference type="GO" id="GO:0005615">
    <property type="term" value="C:extracellular space"/>
    <property type="evidence" value="ECO:0007669"/>
    <property type="project" value="TreeGrafter"/>
</dbReference>
<keyword evidence="9" id="KW-1185">Reference proteome</keyword>
<dbReference type="Proteomes" id="UP001445076">
    <property type="component" value="Unassembled WGS sequence"/>
</dbReference>
<dbReference type="InterPro" id="IPR029034">
    <property type="entry name" value="Cystine-knot_cytokine"/>
</dbReference>
<evidence type="ECO:0000256" key="5">
    <source>
        <dbReference type="ARBA" id="ARBA00023157"/>
    </source>
</evidence>
<evidence type="ECO:0000256" key="3">
    <source>
        <dbReference type="ARBA" id="ARBA00022525"/>
    </source>
</evidence>
<dbReference type="PROSITE" id="PS51362">
    <property type="entry name" value="TGF_BETA_2"/>
    <property type="match status" value="1"/>
</dbReference>
<feature type="domain" description="TGF-beta family profile" evidence="7">
    <location>
        <begin position="55"/>
        <end position="178"/>
    </location>
</feature>
<keyword evidence="3" id="KW-0964">Secreted</keyword>
<dbReference type="Pfam" id="PF00019">
    <property type="entry name" value="TGF_beta"/>
    <property type="match status" value="1"/>
</dbReference>
<evidence type="ECO:0000313" key="8">
    <source>
        <dbReference type="EMBL" id="KAK8750219.1"/>
    </source>
</evidence>
<dbReference type="InterPro" id="IPR015615">
    <property type="entry name" value="TGF-beta-rel"/>
</dbReference>
<dbReference type="PANTHER" id="PTHR11848:SF309">
    <property type="entry name" value="INHIBIN BETA CHAIN"/>
    <property type="match status" value="1"/>
</dbReference>
<protein>
    <recommendedName>
        <fullName evidence="7">TGF-beta family profile domain-containing protein</fullName>
    </recommendedName>
</protein>
<evidence type="ECO:0000313" key="9">
    <source>
        <dbReference type="Proteomes" id="UP001445076"/>
    </source>
</evidence>
<evidence type="ECO:0000256" key="6">
    <source>
        <dbReference type="RuleBase" id="RU000354"/>
    </source>
</evidence>
<dbReference type="CDD" id="cd08698">
    <property type="entry name" value="TGF_beta_SF"/>
    <property type="match status" value="1"/>
</dbReference>